<dbReference type="EMBL" id="BJXB01000043">
    <property type="protein sequence ID" value="GEM49778.1"/>
    <property type="molecule type" value="Genomic_DNA"/>
</dbReference>
<proteinExistence type="predicted"/>
<sequence length="254" mass="29505">MILDCSTSQTALESLAGIFQVSEKELRTFFDTLPPAQLYDHRVPPLLPPEDKLWVAFQKKFPQKPHWTGVHWFHLTRVFPGTTFEEGIQPLGDRLHVLWDQLEPLALQHITAANWQDFKRHLAPHHNHDLYNLKIKDRQHWGPYALLVREVAFSPRTLGNHDYLATPEIIEDICVCFHERFGMNLLPQYQQHTQPCIVTFVGPADREDVLPTSLFYAYQSYHNEELTWHANTCFDGEGHLIPATAIRNIMILDP</sequence>
<dbReference type="RefSeq" id="WP_146890989.1">
    <property type="nucleotide sequence ID" value="NZ_BJXB01000043.1"/>
</dbReference>
<organism evidence="1 2">
    <name type="scientific">Deinococcus cellulosilyticus (strain DSM 18568 / NBRC 106333 / KACC 11606 / 5516J-15)</name>
    <dbReference type="NCBI Taxonomy" id="1223518"/>
    <lineage>
        <taxon>Bacteria</taxon>
        <taxon>Thermotogati</taxon>
        <taxon>Deinococcota</taxon>
        <taxon>Deinococci</taxon>
        <taxon>Deinococcales</taxon>
        <taxon>Deinococcaceae</taxon>
        <taxon>Deinococcus</taxon>
    </lineage>
</organism>
<protein>
    <submittedName>
        <fullName evidence="1">Uncharacterized protein</fullName>
    </submittedName>
</protein>
<evidence type="ECO:0000313" key="1">
    <source>
        <dbReference type="EMBL" id="GEM49778.1"/>
    </source>
</evidence>
<dbReference type="Proteomes" id="UP000321306">
    <property type="component" value="Unassembled WGS sequence"/>
</dbReference>
<name>A0A511NB79_DEIC1</name>
<keyword evidence="2" id="KW-1185">Reference proteome</keyword>
<comment type="caution">
    <text evidence="1">The sequence shown here is derived from an EMBL/GenBank/DDBJ whole genome shotgun (WGS) entry which is preliminary data.</text>
</comment>
<evidence type="ECO:0000313" key="2">
    <source>
        <dbReference type="Proteomes" id="UP000321306"/>
    </source>
</evidence>
<reference evidence="1 2" key="1">
    <citation type="submission" date="2019-07" db="EMBL/GenBank/DDBJ databases">
        <title>Whole genome shotgun sequence of Deinococcus cellulosilyticus NBRC 106333.</title>
        <authorList>
            <person name="Hosoyama A."/>
            <person name="Uohara A."/>
            <person name="Ohji S."/>
            <person name="Ichikawa N."/>
        </authorList>
    </citation>
    <scope>NUCLEOTIDE SEQUENCE [LARGE SCALE GENOMIC DNA]</scope>
    <source>
        <strain evidence="1 2">NBRC 106333</strain>
    </source>
</reference>
<dbReference type="OrthoDB" id="7058177at2"/>
<gene>
    <name evidence="1" type="ORF">DC3_54130</name>
</gene>
<dbReference type="AlphaFoldDB" id="A0A511NB79"/>
<accession>A0A511NB79</accession>